<accession>A0ABY5U7E0</accession>
<evidence type="ECO:0000313" key="2">
    <source>
        <dbReference type="Proteomes" id="UP001058739"/>
    </source>
</evidence>
<evidence type="ECO:0000313" key="1">
    <source>
        <dbReference type="EMBL" id="UWL59248.1"/>
    </source>
</evidence>
<dbReference type="RefSeq" id="WP_259697839.1">
    <property type="nucleotide sequence ID" value="NZ_CP099967.1"/>
</dbReference>
<reference evidence="1" key="1">
    <citation type="submission" date="2022-06" db="EMBL/GenBank/DDBJ databases">
        <title>Complete Genome Sequence of Deoxynivalenol-bioadsorption Ochrobactrum pseudintermedium ASAG-D25.</title>
        <authorList>
            <person name="Wang N."/>
        </authorList>
    </citation>
    <scope>NUCLEOTIDE SEQUENCE</scope>
    <source>
        <strain evidence="1">ASAG-D25</strain>
    </source>
</reference>
<sequence>MKIETISINPETDRDAWLAMRREDVTASVAAAIKPDLMPGAGQALFETYPQVAHNSPRGGARVAHEPKTAKSPGPKSGALYLFLLSNFGCGGRI</sequence>
<protein>
    <submittedName>
        <fullName evidence="1">Uncharacterized protein</fullName>
    </submittedName>
</protein>
<organism evidence="1 2">
    <name type="scientific">Brucella pseudintermedia</name>
    <dbReference type="NCBI Taxonomy" id="370111"/>
    <lineage>
        <taxon>Bacteria</taxon>
        <taxon>Pseudomonadati</taxon>
        <taxon>Pseudomonadota</taxon>
        <taxon>Alphaproteobacteria</taxon>
        <taxon>Hyphomicrobiales</taxon>
        <taxon>Brucellaceae</taxon>
        <taxon>Brucella/Ochrobactrum group</taxon>
        <taxon>Brucella</taxon>
    </lineage>
</organism>
<gene>
    <name evidence="1" type="ORF">NIK97_06750</name>
</gene>
<dbReference type="EMBL" id="CP099967">
    <property type="protein sequence ID" value="UWL59248.1"/>
    <property type="molecule type" value="Genomic_DNA"/>
</dbReference>
<proteinExistence type="predicted"/>
<name>A0ABY5U7E0_9HYPH</name>
<dbReference type="Proteomes" id="UP001058739">
    <property type="component" value="Chromosome 01"/>
</dbReference>
<keyword evidence="2" id="KW-1185">Reference proteome</keyword>